<dbReference type="GeneID" id="65102045"/>
<dbReference type="Proteomes" id="UP000503360">
    <property type="component" value="Segment"/>
</dbReference>
<name>A0A2R4K2I5_9RHAB</name>
<evidence type="ECO:0000256" key="1">
    <source>
        <dbReference type="SAM" id="MobiDB-lite"/>
    </source>
</evidence>
<feature type="compositionally biased region" description="Polar residues" evidence="1">
    <location>
        <begin position="13"/>
        <end position="25"/>
    </location>
</feature>
<reference evidence="2" key="1">
    <citation type="journal article" date="2018" name="Front. Microbiol.">
        <title>Identification and Characterization of Wheat Yellow Striate Virus, a Novel Leafhopper-Transmitted Nucleorhabdovirus Infecting Wheat.</title>
        <authorList>
            <person name="Liu Y."/>
            <person name="Du Z."/>
            <person name="Wang H."/>
            <person name="Zhang S."/>
            <person name="Cao M."/>
            <person name="Wang X."/>
        </authorList>
    </citation>
    <scope>NUCLEOTIDE SEQUENCE [LARGE SCALE GENOMIC DNA]</scope>
    <source>
        <strain evidence="2">SX-HC</strain>
    </source>
</reference>
<proteinExistence type="predicted"/>
<evidence type="ECO:0000313" key="2">
    <source>
        <dbReference type="EMBL" id="AVV48076.1"/>
    </source>
</evidence>
<protein>
    <submittedName>
        <fullName evidence="2">Putative phosphoprotein</fullName>
    </submittedName>
</protein>
<feature type="region of interest" description="Disordered" evidence="1">
    <location>
        <begin position="80"/>
        <end position="134"/>
    </location>
</feature>
<organism evidence="2">
    <name type="scientific">Wheat yellow striate virus</name>
    <dbReference type="NCBI Taxonomy" id="2152660"/>
    <lineage>
        <taxon>Viruses</taxon>
        <taxon>Riboviria</taxon>
        <taxon>Orthornavirae</taxon>
        <taxon>Negarnaviricota</taxon>
        <taxon>Haploviricotina</taxon>
        <taxon>Monjiviricetes</taxon>
        <taxon>Mononegavirales</taxon>
        <taxon>Rhabdoviridae</taxon>
        <taxon>Betarhabdovirinae</taxon>
        <taxon>Alphanucleorhabdovirus</taxon>
        <taxon>Alphanucleorhabdovirus tritici</taxon>
    </lineage>
</organism>
<dbReference type="EMBL" id="MG604920">
    <property type="protein sequence ID" value="AVV48076.1"/>
    <property type="molecule type" value="Viral_cRNA"/>
</dbReference>
<dbReference type="KEGG" id="vg:65102045"/>
<dbReference type="RefSeq" id="YP_010086813.1">
    <property type="nucleotide sequence ID" value="NC_055484.1"/>
</dbReference>
<evidence type="ECO:0000313" key="3">
    <source>
        <dbReference type="Proteomes" id="UP000503360"/>
    </source>
</evidence>
<accession>A0A2R4K2I5</accession>
<feature type="compositionally biased region" description="Pro residues" evidence="1">
    <location>
        <begin position="91"/>
        <end position="105"/>
    </location>
</feature>
<feature type="region of interest" description="Disordered" evidence="1">
    <location>
        <begin position="1"/>
        <end position="41"/>
    </location>
</feature>
<sequence>MADSLDTDRGRTTRSGSKLKAQTTHRVGTSSGSVRGGKPYEKDFKAVEARFHNFDPISASIIRGDQEGTKADLIMSDSSVTKATAPAEAAAPPPPPQPAAVPLTPPASATTQGQKRPGDPETLEEGNAAKRVQRANKVNNLLTTQGIGEPSKSAISQYVVARLNANNVEHDDAMVAECANMAVYGWKEGKKFVSTQILNQATTVIPDLITSMVTNANLITNAANALNSIPDKVAGAIRTNIEHVAFQTGSKATKRDTLVRTAESIYQNAAAESKVDFINNFIISAGINIQEVKRNVANYRTIANAIIKRNTVLNIINETTEHQALLTQVQGNKDDIRNIARGLSASYVI</sequence>
<keyword evidence="3" id="KW-1185">Reference proteome</keyword>
<feature type="compositionally biased region" description="Low complexity" evidence="1">
    <location>
        <begin position="26"/>
        <end position="37"/>
    </location>
</feature>
<feature type="compositionally biased region" description="Basic and acidic residues" evidence="1">
    <location>
        <begin position="1"/>
        <end position="11"/>
    </location>
</feature>